<reference evidence="2 3" key="1">
    <citation type="journal article" date="2017" name="Int. J. Syst. Evol. Microbiol.">
        <title>Ramlibacter monticola sp. nov., isolated from forest soil.</title>
        <authorList>
            <person name="Chaudhary D.K."/>
            <person name="Kim J."/>
        </authorList>
    </citation>
    <scope>NUCLEOTIDE SEQUENCE [LARGE SCALE GENOMIC DNA]</scope>
    <source>
        <strain evidence="2 3">KACC 19175</strain>
    </source>
</reference>
<accession>A0A937CUT0</accession>
<dbReference type="Proteomes" id="UP000599109">
    <property type="component" value="Unassembled WGS sequence"/>
</dbReference>
<evidence type="ECO:0000313" key="2">
    <source>
        <dbReference type="EMBL" id="MBL0393990.1"/>
    </source>
</evidence>
<evidence type="ECO:0008006" key="4">
    <source>
        <dbReference type="Google" id="ProtNLM"/>
    </source>
</evidence>
<feature type="signal peptide" evidence="1">
    <location>
        <begin position="1"/>
        <end position="19"/>
    </location>
</feature>
<comment type="caution">
    <text evidence="2">The sequence shown here is derived from an EMBL/GenBank/DDBJ whole genome shotgun (WGS) entry which is preliminary data.</text>
</comment>
<dbReference type="AlphaFoldDB" id="A0A937CUT0"/>
<dbReference type="RefSeq" id="WP_201676662.1">
    <property type="nucleotide sequence ID" value="NZ_JAEQNE010000007.1"/>
</dbReference>
<protein>
    <recommendedName>
        <fullName evidence="4">DUF4148 domain-containing protein</fullName>
    </recommendedName>
</protein>
<keyword evidence="3" id="KW-1185">Reference proteome</keyword>
<organism evidence="2 3">
    <name type="scientific">Ramlibacter monticola</name>
    <dbReference type="NCBI Taxonomy" id="1926872"/>
    <lineage>
        <taxon>Bacteria</taxon>
        <taxon>Pseudomonadati</taxon>
        <taxon>Pseudomonadota</taxon>
        <taxon>Betaproteobacteria</taxon>
        <taxon>Burkholderiales</taxon>
        <taxon>Comamonadaceae</taxon>
        <taxon>Ramlibacter</taxon>
    </lineage>
</organism>
<keyword evidence="1" id="KW-0732">Signal</keyword>
<sequence length="69" mass="7314">MRIAFIALTLVAAAPLAHAAGNGEHPAIVARRVIAAQGYDYASKFYPHPAGMKLVADASRTKTEHASRN</sequence>
<name>A0A937CUT0_9BURK</name>
<dbReference type="EMBL" id="JAEQNE010000007">
    <property type="protein sequence ID" value="MBL0393990.1"/>
    <property type="molecule type" value="Genomic_DNA"/>
</dbReference>
<evidence type="ECO:0000256" key="1">
    <source>
        <dbReference type="SAM" id="SignalP"/>
    </source>
</evidence>
<gene>
    <name evidence="2" type="ORF">JJ685_22825</name>
</gene>
<feature type="chain" id="PRO_5037381170" description="DUF4148 domain-containing protein" evidence="1">
    <location>
        <begin position="20"/>
        <end position="69"/>
    </location>
</feature>
<evidence type="ECO:0000313" key="3">
    <source>
        <dbReference type="Proteomes" id="UP000599109"/>
    </source>
</evidence>
<proteinExistence type="predicted"/>